<dbReference type="EMBL" id="QNRF01000005">
    <property type="protein sequence ID" value="RBO82850.1"/>
    <property type="molecule type" value="Genomic_DNA"/>
</dbReference>
<keyword evidence="8" id="KW-0547">Nucleotide-binding</keyword>
<comment type="similarity">
    <text evidence="6">Belongs to the RuvA family.</text>
</comment>
<keyword evidence="8" id="KW-0378">Hydrolase</keyword>
<dbReference type="InterPro" id="IPR010994">
    <property type="entry name" value="RuvA_2-like"/>
</dbReference>
<evidence type="ECO:0000256" key="2">
    <source>
        <dbReference type="ARBA" id="ARBA00022763"/>
    </source>
</evidence>
<comment type="caution">
    <text evidence="6">Lacks conserved residue(s) required for the propagation of feature annotation.</text>
</comment>
<evidence type="ECO:0000256" key="6">
    <source>
        <dbReference type="HAMAP-Rule" id="MF_00031"/>
    </source>
</evidence>
<evidence type="ECO:0000259" key="7">
    <source>
        <dbReference type="SMART" id="SM00278"/>
    </source>
</evidence>
<keyword evidence="5 6" id="KW-0234">DNA repair</keyword>
<keyword evidence="3 6" id="KW-0238">DNA-binding</keyword>
<dbReference type="SUPFAM" id="SSF47781">
    <property type="entry name" value="RuvA domain 2-like"/>
    <property type="match status" value="1"/>
</dbReference>
<dbReference type="Pfam" id="PF01330">
    <property type="entry name" value="RuvA_N"/>
    <property type="match status" value="1"/>
</dbReference>
<dbReference type="Proteomes" id="UP000252086">
    <property type="component" value="Unassembled WGS sequence"/>
</dbReference>
<keyword evidence="8" id="KW-0347">Helicase</keyword>
<keyword evidence="1 6" id="KW-0963">Cytoplasm</keyword>
<feature type="region of interest" description="Domain III" evidence="6">
    <location>
        <begin position="150"/>
        <end position="200"/>
    </location>
</feature>
<feature type="domain" description="Helix-hairpin-helix DNA-binding motif class 1" evidence="7">
    <location>
        <begin position="108"/>
        <end position="127"/>
    </location>
</feature>
<dbReference type="GO" id="GO:0000400">
    <property type="term" value="F:four-way junction DNA binding"/>
    <property type="evidence" value="ECO:0007669"/>
    <property type="project" value="UniProtKB-UniRule"/>
</dbReference>
<evidence type="ECO:0000256" key="4">
    <source>
        <dbReference type="ARBA" id="ARBA00023172"/>
    </source>
</evidence>
<dbReference type="AlphaFoldDB" id="A0A366CYD1"/>
<evidence type="ECO:0000256" key="1">
    <source>
        <dbReference type="ARBA" id="ARBA00022490"/>
    </source>
</evidence>
<dbReference type="GO" id="GO:0009379">
    <property type="term" value="C:Holliday junction helicase complex"/>
    <property type="evidence" value="ECO:0007669"/>
    <property type="project" value="InterPro"/>
</dbReference>
<dbReference type="GO" id="GO:0005737">
    <property type="term" value="C:cytoplasm"/>
    <property type="evidence" value="ECO:0007669"/>
    <property type="project" value="UniProtKB-SubCell"/>
</dbReference>
<dbReference type="GO" id="GO:0048476">
    <property type="term" value="C:Holliday junction resolvase complex"/>
    <property type="evidence" value="ECO:0007669"/>
    <property type="project" value="UniProtKB-UniRule"/>
</dbReference>
<feature type="region of interest" description="Domain I" evidence="6">
    <location>
        <begin position="1"/>
        <end position="64"/>
    </location>
</feature>
<dbReference type="Gene3D" id="1.10.8.10">
    <property type="entry name" value="DNA helicase RuvA subunit, C-terminal domain"/>
    <property type="match status" value="1"/>
</dbReference>
<organism evidence="8 9">
    <name type="scientific">Marinomonas aquiplantarum</name>
    <dbReference type="NCBI Taxonomy" id="491951"/>
    <lineage>
        <taxon>Bacteria</taxon>
        <taxon>Pseudomonadati</taxon>
        <taxon>Pseudomonadota</taxon>
        <taxon>Gammaproteobacteria</taxon>
        <taxon>Oceanospirillales</taxon>
        <taxon>Oceanospirillaceae</taxon>
        <taxon>Marinomonas</taxon>
    </lineage>
</organism>
<dbReference type="SMART" id="SM00278">
    <property type="entry name" value="HhH1"/>
    <property type="match status" value="2"/>
</dbReference>
<dbReference type="HAMAP" id="MF_00031">
    <property type="entry name" value="DNA_HJ_migration_RuvA"/>
    <property type="match status" value="1"/>
</dbReference>
<dbReference type="RefSeq" id="WP_113874794.1">
    <property type="nucleotide sequence ID" value="NZ_QNRF01000005.1"/>
</dbReference>
<gene>
    <name evidence="6" type="primary">ruvA</name>
    <name evidence="8" type="ORF">DFP76_105323</name>
</gene>
<keyword evidence="9" id="KW-1185">Reference proteome</keyword>
<dbReference type="InterPro" id="IPR011114">
    <property type="entry name" value="RuvA_C"/>
</dbReference>
<comment type="domain">
    <text evidence="6">Has three domains with a flexible linker between the domains II and III and assumes an 'L' shape. Domain III is highly mobile and contacts RuvB.</text>
</comment>
<protein>
    <recommendedName>
        <fullName evidence="6">Holliday junction branch migration complex subunit RuvA</fullName>
    </recommendedName>
</protein>
<dbReference type="CDD" id="cd14332">
    <property type="entry name" value="UBA_RuvA_C"/>
    <property type="match status" value="1"/>
</dbReference>
<keyword evidence="4 6" id="KW-0233">DNA recombination</keyword>
<evidence type="ECO:0000313" key="8">
    <source>
        <dbReference type="EMBL" id="RBO82850.1"/>
    </source>
</evidence>
<accession>A0A366CYD1</accession>
<evidence type="ECO:0000256" key="5">
    <source>
        <dbReference type="ARBA" id="ARBA00023204"/>
    </source>
</evidence>
<dbReference type="InterPro" id="IPR036267">
    <property type="entry name" value="RuvA_C_sf"/>
</dbReference>
<keyword evidence="8" id="KW-0067">ATP-binding</keyword>
<dbReference type="InterPro" id="IPR013849">
    <property type="entry name" value="DNA_helicase_Holl-junc_RuvA_I"/>
</dbReference>
<sequence>MIGRIIGTLVEKSPPELLIDVQGLGYEISASMTTIYDLPQVGEQVTLFTHLIVKEDSHTLFGFTDKNERALFRVLIKVNGIGPKMALAILSSMSAEELIANVQDSDVTALTRIPGVGKKTAERLIIELRDKLGQAAKGDLFATPAVLKQVQADPRQEAEAALIALGYKPQEAAKAIAAVPMDNADSESVIKAALQGMLRK</sequence>
<dbReference type="InterPro" id="IPR003583">
    <property type="entry name" value="Hlx-hairpin-Hlx_DNA-bd_motif"/>
</dbReference>
<dbReference type="GO" id="GO:0005524">
    <property type="term" value="F:ATP binding"/>
    <property type="evidence" value="ECO:0007669"/>
    <property type="project" value="InterPro"/>
</dbReference>
<evidence type="ECO:0000313" key="9">
    <source>
        <dbReference type="Proteomes" id="UP000252086"/>
    </source>
</evidence>
<dbReference type="Gene3D" id="1.10.150.20">
    <property type="entry name" value="5' to 3' exonuclease, C-terminal subdomain"/>
    <property type="match status" value="1"/>
</dbReference>
<dbReference type="GO" id="GO:0009378">
    <property type="term" value="F:four-way junction helicase activity"/>
    <property type="evidence" value="ECO:0007669"/>
    <property type="project" value="InterPro"/>
</dbReference>
<comment type="function">
    <text evidence="6">The RuvA-RuvB-RuvC complex processes Holliday junction (HJ) DNA during genetic recombination and DNA repair, while the RuvA-RuvB complex plays an important role in the rescue of blocked DNA replication forks via replication fork reversal (RFR). RuvA specifically binds to HJ cruciform DNA, conferring on it an open structure. The RuvB hexamer acts as an ATP-dependent pump, pulling dsDNA into and through the RuvAB complex. HJ branch migration allows RuvC to scan DNA until it finds its consensus sequence, where it cleaves and resolves the cruciform DNA.</text>
</comment>
<dbReference type="OrthoDB" id="5293449at2"/>
<name>A0A366CYD1_9GAMM</name>
<reference evidence="8 9" key="1">
    <citation type="submission" date="2018-06" db="EMBL/GenBank/DDBJ databases">
        <title>Genomic Encyclopedia of Type Strains, Phase III (KMG-III): the genomes of soil and plant-associated and newly described type strains.</title>
        <authorList>
            <person name="Whitman W."/>
        </authorList>
    </citation>
    <scope>NUCLEOTIDE SEQUENCE [LARGE SCALE GENOMIC DNA]</scope>
    <source>
        <strain evidence="8 9">CECT 7732</strain>
    </source>
</reference>
<evidence type="ECO:0000256" key="3">
    <source>
        <dbReference type="ARBA" id="ARBA00023125"/>
    </source>
</evidence>
<feature type="domain" description="Helix-hairpin-helix DNA-binding motif class 1" evidence="7">
    <location>
        <begin position="73"/>
        <end position="92"/>
    </location>
</feature>
<dbReference type="InterPro" id="IPR012340">
    <property type="entry name" value="NA-bd_OB-fold"/>
</dbReference>
<comment type="subunit">
    <text evidence="6">Homotetramer. Forms an RuvA(8)-RuvB(12)-Holliday junction (HJ) complex. HJ DNA is sandwiched between 2 RuvA tetramers; dsDNA enters through RuvA and exits via RuvB. An RuvB hexamer assembles on each DNA strand where it exits the tetramer. Each RuvB hexamer is contacted by two RuvA subunits (via domain III) on 2 adjacent RuvB subunits; this complex drives branch migration. In the full resolvosome a probable DNA-RuvA(4)-RuvB(12)-RuvC(2) complex forms which resolves the HJ.</text>
</comment>
<proteinExistence type="inferred from homology"/>
<dbReference type="Pfam" id="PF14520">
    <property type="entry name" value="HHH_5"/>
    <property type="match status" value="1"/>
</dbReference>
<dbReference type="Gene3D" id="2.40.50.140">
    <property type="entry name" value="Nucleic acid-binding proteins"/>
    <property type="match status" value="1"/>
</dbReference>
<dbReference type="SUPFAM" id="SSF46929">
    <property type="entry name" value="DNA helicase RuvA subunit, C-terminal domain"/>
    <property type="match status" value="1"/>
</dbReference>
<dbReference type="InterPro" id="IPR000085">
    <property type="entry name" value="RuvA"/>
</dbReference>
<dbReference type="Pfam" id="PF07499">
    <property type="entry name" value="RuvA_C"/>
    <property type="match status" value="1"/>
</dbReference>
<dbReference type="GO" id="GO:0006281">
    <property type="term" value="P:DNA repair"/>
    <property type="evidence" value="ECO:0007669"/>
    <property type="project" value="UniProtKB-UniRule"/>
</dbReference>
<comment type="subcellular location">
    <subcellularLocation>
        <location evidence="6">Cytoplasm</location>
    </subcellularLocation>
</comment>
<keyword evidence="2 6" id="KW-0227">DNA damage</keyword>
<dbReference type="NCBIfam" id="TIGR00084">
    <property type="entry name" value="ruvA"/>
    <property type="match status" value="1"/>
</dbReference>
<dbReference type="GO" id="GO:0006310">
    <property type="term" value="P:DNA recombination"/>
    <property type="evidence" value="ECO:0007669"/>
    <property type="project" value="UniProtKB-UniRule"/>
</dbReference>
<comment type="caution">
    <text evidence="8">The sequence shown here is derived from an EMBL/GenBank/DDBJ whole genome shotgun (WGS) entry which is preliminary data.</text>
</comment>
<dbReference type="SUPFAM" id="SSF50249">
    <property type="entry name" value="Nucleic acid-binding proteins"/>
    <property type="match status" value="1"/>
</dbReference>